<protein>
    <recommendedName>
        <fullName evidence="1">Serine aminopeptidase S33 domain-containing protein</fullName>
    </recommendedName>
</protein>
<dbReference type="Pfam" id="PF12146">
    <property type="entry name" value="Hydrolase_4"/>
    <property type="match status" value="1"/>
</dbReference>
<reference evidence="2 3" key="1">
    <citation type="submission" date="2015-09" db="EMBL/GenBank/DDBJ databases">
        <title>Draft Genome Sequence of Pseudoalteromonas lipolytica UCD-48B.</title>
        <authorList>
            <person name="Krusor M."/>
            <person name="Coil D.A."/>
            <person name="Lang J.M."/>
            <person name="Eisen J.A."/>
            <person name="Alexiev A."/>
        </authorList>
    </citation>
    <scope>NUCLEOTIDE SEQUENCE [LARGE SCALE GENOMIC DNA]</scope>
    <source>
        <strain evidence="2 3">UCD-48B</strain>
    </source>
</reference>
<evidence type="ECO:0000313" key="3">
    <source>
        <dbReference type="Proteomes" id="UP000050378"/>
    </source>
</evidence>
<dbReference type="AlphaFoldDB" id="A0A0P7DQC1"/>
<sequence>MNTSISVKTADNVTLNGTHFAANNPKATVLLNPGTATKTTYYLPFAEFLVSQGFDVVVWNYRGFCESKTSQLKGCIYQYSDIGRFDMPAMIDKAKSINPSLPLYCVGHSAGGQQIGLAANYQKLDALVAVAVSAGYFGYMPTGYRIKANFFFRLFSPITGALFKYVPAKKMNFMEDLPVGFTREWSAWCREKQLFFSNKFYGKSIAEGTYKNFDIPTYVFTADDDEICTEQNVHNFWRNVTSKHPIAFKRYQSAQLPAKKVGHFGYFRKHNQAIWHDILTALNETHNAKQSSAI</sequence>
<dbReference type="SUPFAM" id="SSF53474">
    <property type="entry name" value="alpha/beta-Hydrolases"/>
    <property type="match status" value="1"/>
</dbReference>
<evidence type="ECO:0000313" key="2">
    <source>
        <dbReference type="EMBL" id="KPM83052.1"/>
    </source>
</evidence>
<dbReference type="InterPro" id="IPR017208">
    <property type="entry name" value="UCP037442_abhydr"/>
</dbReference>
<dbReference type="PIRSF" id="PIRSF037442">
    <property type="entry name" value="UCP037442_abhydr"/>
    <property type="match status" value="1"/>
</dbReference>
<dbReference type="OrthoDB" id="9785076at2"/>
<organism evidence="2 3">
    <name type="scientific">Pseudoalteromonas lipolytica</name>
    <dbReference type="NCBI Taxonomy" id="570156"/>
    <lineage>
        <taxon>Bacteria</taxon>
        <taxon>Pseudomonadati</taxon>
        <taxon>Pseudomonadota</taxon>
        <taxon>Gammaproteobacteria</taxon>
        <taxon>Alteromonadales</taxon>
        <taxon>Pseudoalteromonadaceae</taxon>
        <taxon>Pseudoalteromonas</taxon>
    </lineage>
</organism>
<dbReference type="InterPro" id="IPR022742">
    <property type="entry name" value="Hydrolase_4"/>
</dbReference>
<dbReference type="Proteomes" id="UP000050378">
    <property type="component" value="Unassembled WGS sequence"/>
</dbReference>
<feature type="domain" description="Serine aminopeptidase S33" evidence="1">
    <location>
        <begin position="24"/>
        <end position="168"/>
    </location>
</feature>
<dbReference type="Gene3D" id="3.40.50.1820">
    <property type="entry name" value="alpha/beta hydrolase"/>
    <property type="match status" value="1"/>
</dbReference>
<accession>A0A0P7DQC1</accession>
<dbReference type="PANTHER" id="PTHR11005">
    <property type="entry name" value="LYSOSOMAL ACID LIPASE-RELATED"/>
    <property type="match status" value="1"/>
</dbReference>
<dbReference type="RefSeq" id="WP_054553507.1">
    <property type="nucleotide sequence ID" value="NZ_LJTC01000008.1"/>
</dbReference>
<dbReference type="EMBL" id="LJTC01000008">
    <property type="protein sequence ID" value="KPM83052.1"/>
    <property type="molecule type" value="Genomic_DNA"/>
</dbReference>
<dbReference type="InterPro" id="IPR029058">
    <property type="entry name" value="AB_hydrolase_fold"/>
</dbReference>
<dbReference type="STRING" id="570156.AOG27_13330"/>
<gene>
    <name evidence="2" type="ORF">AOG27_13330</name>
</gene>
<name>A0A0P7DQC1_9GAMM</name>
<comment type="caution">
    <text evidence="2">The sequence shown here is derived from an EMBL/GenBank/DDBJ whole genome shotgun (WGS) entry which is preliminary data.</text>
</comment>
<evidence type="ECO:0000259" key="1">
    <source>
        <dbReference type="Pfam" id="PF12146"/>
    </source>
</evidence>
<proteinExistence type="predicted"/>
<dbReference type="PATRIC" id="fig|570156.3.peg.3770"/>